<gene>
    <name evidence="4 5" type="primary">rpsF</name>
    <name evidence="5" type="ORF">H9943_04600</name>
</gene>
<accession>A0A9D2M2W2</accession>
<evidence type="ECO:0000256" key="1">
    <source>
        <dbReference type="ARBA" id="ARBA00009512"/>
    </source>
</evidence>
<dbReference type="GO" id="GO:0003735">
    <property type="term" value="F:structural constituent of ribosome"/>
    <property type="evidence" value="ECO:0007669"/>
    <property type="project" value="InterPro"/>
</dbReference>
<dbReference type="NCBIfam" id="TIGR00166">
    <property type="entry name" value="S6"/>
    <property type="match status" value="1"/>
</dbReference>
<comment type="caution">
    <text evidence="5">The sequence shown here is derived from an EMBL/GenBank/DDBJ whole genome shotgun (WGS) entry which is preliminary data.</text>
</comment>
<name>A0A9D2M2W2_9FIRM</name>
<evidence type="ECO:0000313" key="6">
    <source>
        <dbReference type="Proteomes" id="UP000824209"/>
    </source>
</evidence>
<dbReference type="GO" id="GO:0070181">
    <property type="term" value="F:small ribosomal subunit rRNA binding"/>
    <property type="evidence" value="ECO:0007669"/>
    <property type="project" value="TreeGrafter"/>
</dbReference>
<dbReference type="Gene3D" id="3.30.70.60">
    <property type="match status" value="1"/>
</dbReference>
<dbReference type="CDD" id="cd00473">
    <property type="entry name" value="bS6"/>
    <property type="match status" value="1"/>
</dbReference>
<dbReference type="PANTHER" id="PTHR21011:SF1">
    <property type="entry name" value="SMALL RIBOSOMAL SUBUNIT PROTEIN BS6M"/>
    <property type="match status" value="1"/>
</dbReference>
<reference evidence="5" key="2">
    <citation type="submission" date="2021-04" db="EMBL/GenBank/DDBJ databases">
        <authorList>
            <person name="Gilroy R."/>
        </authorList>
    </citation>
    <scope>NUCLEOTIDE SEQUENCE</scope>
    <source>
        <strain evidence="5">ChiBcec8-14828</strain>
    </source>
</reference>
<reference evidence="5" key="1">
    <citation type="journal article" date="2021" name="PeerJ">
        <title>Extensive microbial diversity within the chicken gut microbiome revealed by metagenomics and culture.</title>
        <authorList>
            <person name="Gilroy R."/>
            <person name="Ravi A."/>
            <person name="Getino M."/>
            <person name="Pursley I."/>
            <person name="Horton D.L."/>
            <person name="Alikhan N.F."/>
            <person name="Baker D."/>
            <person name="Gharbi K."/>
            <person name="Hall N."/>
            <person name="Watson M."/>
            <person name="Adriaenssens E.M."/>
            <person name="Foster-Nyarko E."/>
            <person name="Jarju S."/>
            <person name="Secka A."/>
            <person name="Antonio M."/>
            <person name="Oren A."/>
            <person name="Chaudhuri R.R."/>
            <person name="La Ragione R."/>
            <person name="Hildebrand F."/>
            <person name="Pallen M.J."/>
        </authorList>
    </citation>
    <scope>NUCLEOTIDE SEQUENCE</scope>
    <source>
        <strain evidence="5">ChiBcec8-14828</strain>
    </source>
</reference>
<evidence type="ECO:0000256" key="3">
    <source>
        <dbReference type="ARBA" id="ARBA00035294"/>
    </source>
</evidence>
<dbReference type="PANTHER" id="PTHR21011">
    <property type="entry name" value="MITOCHONDRIAL 28S RIBOSOMAL PROTEIN S6"/>
    <property type="match status" value="1"/>
</dbReference>
<keyword evidence="4" id="KW-0687">Ribonucleoprotein</keyword>
<dbReference type="InterPro" id="IPR035980">
    <property type="entry name" value="Ribosomal_bS6_sf"/>
</dbReference>
<keyword evidence="4 5" id="KW-0689">Ribosomal protein</keyword>
<dbReference type="Pfam" id="PF01250">
    <property type="entry name" value="Ribosomal_S6"/>
    <property type="match status" value="1"/>
</dbReference>
<proteinExistence type="inferred from homology"/>
<dbReference type="InterPro" id="IPR000529">
    <property type="entry name" value="Ribosomal_bS6"/>
</dbReference>
<dbReference type="GO" id="GO:0005737">
    <property type="term" value="C:cytoplasm"/>
    <property type="evidence" value="ECO:0007669"/>
    <property type="project" value="UniProtKB-ARBA"/>
</dbReference>
<dbReference type="SUPFAM" id="SSF54995">
    <property type="entry name" value="Ribosomal protein S6"/>
    <property type="match status" value="1"/>
</dbReference>
<comment type="similarity">
    <text evidence="1 4">Belongs to the bacterial ribosomal protein bS6 family.</text>
</comment>
<dbReference type="HAMAP" id="MF_00360">
    <property type="entry name" value="Ribosomal_bS6"/>
    <property type="match status" value="1"/>
</dbReference>
<keyword evidence="4" id="KW-0699">rRNA-binding</keyword>
<dbReference type="Proteomes" id="UP000824209">
    <property type="component" value="Unassembled WGS sequence"/>
</dbReference>
<evidence type="ECO:0000313" key="5">
    <source>
        <dbReference type="EMBL" id="HJB39659.1"/>
    </source>
</evidence>
<dbReference type="AlphaFoldDB" id="A0A9D2M2W2"/>
<organism evidence="5 6">
    <name type="scientific">Candidatus Ruthenibacterium avium</name>
    <dbReference type="NCBI Taxonomy" id="2838751"/>
    <lineage>
        <taxon>Bacteria</taxon>
        <taxon>Bacillati</taxon>
        <taxon>Bacillota</taxon>
        <taxon>Clostridia</taxon>
        <taxon>Eubacteriales</taxon>
        <taxon>Oscillospiraceae</taxon>
        <taxon>Ruthenibacterium</taxon>
    </lineage>
</organism>
<protein>
    <recommendedName>
        <fullName evidence="3 4">Small ribosomal subunit protein bS6</fullName>
    </recommendedName>
</protein>
<dbReference type="InterPro" id="IPR014717">
    <property type="entry name" value="Transl_elong_EF1B/ribsomal_bS6"/>
</dbReference>
<dbReference type="EMBL" id="DWYA01000047">
    <property type="protein sequence ID" value="HJB39659.1"/>
    <property type="molecule type" value="Genomic_DNA"/>
</dbReference>
<keyword evidence="4" id="KW-0694">RNA-binding</keyword>
<dbReference type="InterPro" id="IPR020814">
    <property type="entry name" value="Ribosomal_S6_plastid/chlpt"/>
</dbReference>
<sequence length="102" mass="11314">MAKYETMLITSATLDEEANAALVGKFKSLIEANGTIDSVDEWGKRKLAYPINDETDGVYTVIHFTSNPEFPAELDRVYKITDGVLRSMIVALDEEKAKAEAK</sequence>
<evidence type="ECO:0000256" key="2">
    <source>
        <dbReference type="ARBA" id="ARBA00035104"/>
    </source>
</evidence>
<comment type="function">
    <text evidence="2 4">Binds together with bS18 to 16S ribosomal RNA.</text>
</comment>
<evidence type="ECO:0000256" key="4">
    <source>
        <dbReference type="HAMAP-Rule" id="MF_00360"/>
    </source>
</evidence>
<dbReference type="GO" id="GO:0005840">
    <property type="term" value="C:ribosome"/>
    <property type="evidence" value="ECO:0007669"/>
    <property type="project" value="UniProtKB-KW"/>
</dbReference>
<dbReference type="GO" id="GO:1990904">
    <property type="term" value="C:ribonucleoprotein complex"/>
    <property type="evidence" value="ECO:0007669"/>
    <property type="project" value="UniProtKB-KW"/>
</dbReference>
<dbReference type="GO" id="GO:0006412">
    <property type="term" value="P:translation"/>
    <property type="evidence" value="ECO:0007669"/>
    <property type="project" value="UniProtKB-UniRule"/>
</dbReference>